<feature type="chain" id="PRO_5045266980" description="Serine protease" evidence="1">
    <location>
        <begin position="19"/>
        <end position="63"/>
    </location>
</feature>
<accession>A0ABY2DBT2</accession>
<name>A0ABY2DBT2_9ACTN</name>
<dbReference type="EMBL" id="SMKE01001158">
    <property type="protein sequence ID" value="TDB79282.1"/>
    <property type="molecule type" value="Genomic_DNA"/>
</dbReference>
<protein>
    <recommendedName>
        <fullName evidence="4">Serine protease</fullName>
    </recommendedName>
</protein>
<proteinExistence type="predicted"/>
<evidence type="ECO:0000256" key="1">
    <source>
        <dbReference type="SAM" id="SignalP"/>
    </source>
</evidence>
<evidence type="ECO:0000313" key="2">
    <source>
        <dbReference type="EMBL" id="TDB79282.1"/>
    </source>
</evidence>
<feature type="non-terminal residue" evidence="2">
    <location>
        <position position="63"/>
    </location>
</feature>
<reference evidence="2 3" key="1">
    <citation type="submission" date="2019-02" db="EMBL/GenBank/DDBJ databases">
        <title>Draft genome sequences of novel Actinobacteria.</title>
        <authorList>
            <person name="Sahin N."/>
            <person name="Ay H."/>
            <person name="Saygin H."/>
        </authorList>
    </citation>
    <scope>NUCLEOTIDE SEQUENCE [LARGE SCALE GENOMIC DNA]</scope>
    <source>
        <strain evidence="2 3">JCM 30529</strain>
    </source>
</reference>
<evidence type="ECO:0000313" key="3">
    <source>
        <dbReference type="Proteomes" id="UP000295626"/>
    </source>
</evidence>
<organism evidence="2 3">
    <name type="scientific">Micromonospora fluostatini</name>
    <dbReference type="NCBI Taxonomy" id="1629071"/>
    <lineage>
        <taxon>Bacteria</taxon>
        <taxon>Bacillati</taxon>
        <taxon>Actinomycetota</taxon>
        <taxon>Actinomycetes</taxon>
        <taxon>Micromonosporales</taxon>
        <taxon>Micromonosporaceae</taxon>
        <taxon>Micromonospora</taxon>
    </lineage>
</organism>
<dbReference type="Proteomes" id="UP000295626">
    <property type="component" value="Unassembled WGS sequence"/>
</dbReference>
<comment type="caution">
    <text evidence="2">The sequence shown here is derived from an EMBL/GenBank/DDBJ whole genome shotgun (WGS) entry which is preliminary data.</text>
</comment>
<evidence type="ECO:0008006" key="4">
    <source>
        <dbReference type="Google" id="ProtNLM"/>
    </source>
</evidence>
<feature type="signal peptide" evidence="1">
    <location>
        <begin position="1"/>
        <end position="18"/>
    </location>
</feature>
<keyword evidence="1" id="KW-0732">Signal</keyword>
<sequence>MNSIIRKSVLGVAGLAFAGGLVGGPVAAVQAAPVTGPVSAVVVQESGADMGKLLPRGEPAGQS</sequence>
<gene>
    <name evidence="2" type="ORF">E1091_19520</name>
</gene>
<keyword evidence="3" id="KW-1185">Reference proteome</keyword>